<keyword evidence="3" id="KW-1185">Reference proteome</keyword>
<reference evidence="3" key="1">
    <citation type="submission" date="2016-06" db="EMBL/GenBank/DDBJ databases">
        <authorList>
            <person name="Varghese N."/>
            <person name="Submissions Spin"/>
        </authorList>
    </citation>
    <scope>NUCLEOTIDE SEQUENCE [LARGE SCALE GENOMIC DNA]</scope>
    <source>
        <strain evidence="3">DSM 43909</strain>
    </source>
</reference>
<dbReference type="RefSeq" id="WP_089007809.1">
    <property type="nucleotide sequence ID" value="NZ_LT607411.1"/>
</dbReference>
<dbReference type="Proteomes" id="UP000198242">
    <property type="component" value="Chromosome I"/>
</dbReference>
<evidence type="ECO:0000313" key="3">
    <source>
        <dbReference type="Proteomes" id="UP000198242"/>
    </source>
</evidence>
<dbReference type="AlphaFoldDB" id="A0A1C4YGV2"/>
<gene>
    <name evidence="2" type="ORF">GA0074695_4269</name>
</gene>
<sequence>MNELLIVRGDDLVILGATVSGCTVSDGRLVAVEAGASLTVHFPPQAVSETKVENAEIQGGVQGRSSSILYPLEPGTEIRLDVAGFLEALAGLDIPPLDTTRIELPAGLIQKPTAPAARGAGPVESLVADGVNGVWEYVVRAAGSNPLMLHAHAVLEDDDGYDVHPLDKGERGTIKLSGVAAVVERLRLSALGGTLTSSLAAEALHWDHVTALGRDQRVRWEQPGVLYPFGHPAVLQETVVRRVQDGTASLHRETVLRVTHPVHHLTAVTEFVARAFPFSRAEMLTTTLPGIDHVNPVETFTRPPDVRDAMVQRQQAARAELENARAEFADTYRQPIPQDASSLEGHPLDTGNAMDVRQLGSDIAALEQEQRDIIEGGTVITEEGTRFVPQAVFDRAHALDPQINELKGRRAVAQQRFDTFELPFLQRVRPSGEELANRDLYARRLAETENDWRAAQIVTLLAEIARLGELLGPQATAPTVSRVLDPPVGGGWPVRCTGRLGDVVLHVPLFFVHDLRVPADDFFGGYSSLDDPSILAGVPEVSCDLPGTAIDVVRRPEGARTTDVQEVHAVGLGAIKSGREILPALRSFTVELPELRTLLPEGAPTRVTARLDGRYLEGGPAKDVIRFDTPVPVDFDKHAERGGALVTPTFAADVVSDEYGPIDRRMLPGGVDPLAALANMRLFGIPLASLLTGFTAPPSILQFAGPDGVPRGVRLTWPEQPPSEPPTGIPLRSNGAFVAHRPEPLDGPDTTTVRLTVEQDLSTRSTECVLTAFTLRLPTPQAEVLRLSFDGVTFREGSGREPTFEVNGFGVSFEGALRLIKDLQEKVSAALGGSAPQIELRADGVSAIFAIRVPDASSGAFLMRNVVVHIGVHIPFRGGSPGVRLSFASREAPFQLSVPPFGGGGYAAIALEGSKLTELDISLEFGGMINADFAIVKAEVHALGGVRSALIGGDVLLAGYLRIGGSVSLFGLAHISIEMRIELIYDGVRNQLAGRATLVIEIDLTLYADSVELDSGLWVFAGGSNPPPPPDFGEDVAQQGWSAYQGAYA</sequence>
<protein>
    <submittedName>
        <fullName evidence="2">Uncharacterized protein</fullName>
    </submittedName>
</protein>
<feature type="coiled-coil region" evidence="1">
    <location>
        <begin position="307"/>
        <end position="334"/>
    </location>
</feature>
<name>A0A1C4YGV2_MICVI</name>
<evidence type="ECO:0000256" key="1">
    <source>
        <dbReference type="SAM" id="Coils"/>
    </source>
</evidence>
<dbReference type="EMBL" id="LT607411">
    <property type="protein sequence ID" value="SCF19947.1"/>
    <property type="molecule type" value="Genomic_DNA"/>
</dbReference>
<accession>A0A1C4YGV2</accession>
<keyword evidence="1" id="KW-0175">Coiled coil</keyword>
<dbReference type="OrthoDB" id="516973at2"/>
<proteinExistence type="predicted"/>
<evidence type="ECO:0000313" key="2">
    <source>
        <dbReference type="EMBL" id="SCF19947.1"/>
    </source>
</evidence>
<organism evidence="2 3">
    <name type="scientific">Micromonospora viridifaciens</name>
    <dbReference type="NCBI Taxonomy" id="1881"/>
    <lineage>
        <taxon>Bacteria</taxon>
        <taxon>Bacillati</taxon>
        <taxon>Actinomycetota</taxon>
        <taxon>Actinomycetes</taxon>
        <taxon>Micromonosporales</taxon>
        <taxon>Micromonosporaceae</taxon>
        <taxon>Micromonospora</taxon>
    </lineage>
</organism>